<feature type="domain" description="Histidine kinase/HSP90-like ATPase" evidence="8">
    <location>
        <begin position="256"/>
        <end position="363"/>
    </location>
</feature>
<feature type="transmembrane region" description="Helical" evidence="7">
    <location>
        <begin position="42"/>
        <end position="62"/>
    </location>
</feature>
<dbReference type="InterPro" id="IPR036890">
    <property type="entry name" value="HATPase_C_sf"/>
</dbReference>
<dbReference type="PANTHER" id="PTHR45436">
    <property type="entry name" value="SENSOR HISTIDINE KINASE YKOH"/>
    <property type="match status" value="1"/>
</dbReference>
<evidence type="ECO:0000256" key="5">
    <source>
        <dbReference type="ARBA" id="ARBA00022777"/>
    </source>
</evidence>
<evidence type="ECO:0000256" key="7">
    <source>
        <dbReference type="SAM" id="Phobius"/>
    </source>
</evidence>
<keyword evidence="4" id="KW-0808">Transferase</keyword>
<dbReference type="SUPFAM" id="SSF55874">
    <property type="entry name" value="ATPase domain of HSP90 chaperone/DNA topoisomerase II/histidine kinase"/>
    <property type="match status" value="1"/>
</dbReference>
<keyword evidence="7" id="KW-0812">Transmembrane</keyword>
<evidence type="ECO:0000256" key="2">
    <source>
        <dbReference type="ARBA" id="ARBA00012438"/>
    </source>
</evidence>
<protein>
    <recommendedName>
        <fullName evidence="2">histidine kinase</fullName>
        <ecNumber evidence="2">2.7.13.3</ecNumber>
    </recommendedName>
</protein>
<evidence type="ECO:0000256" key="6">
    <source>
        <dbReference type="SAM" id="MobiDB-lite"/>
    </source>
</evidence>
<dbReference type="GO" id="GO:0005524">
    <property type="term" value="F:ATP binding"/>
    <property type="evidence" value="ECO:0007669"/>
    <property type="project" value="UniProtKB-KW"/>
</dbReference>
<dbReference type="RefSeq" id="WP_380555678.1">
    <property type="nucleotide sequence ID" value="NZ_JBHEZY010000010.1"/>
</dbReference>
<dbReference type="PANTHER" id="PTHR45436:SF5">
    <property type="entry name" value="SENSOR HISTIDINE KINASE TRCS"/>
    <property type="match status" value="1"/>
</dbReference>
<keyword evidence="5" id="KW-0418">Kinase</keyword>
<keyword evidence="7" id="KW-1133">Transmembrane helix</keyword>
<name>A0ABV6X5N9_9ACTN</name>
<comment type="caution">
    <text evidence="9">The sequence shown here is derived from an EMBL/GenBank/DDBJ whole genome shotgun (WGS) entry which is preliminary data.</text>
</comment>
<dbReference type="Pfam" id="PF02518">
    <property type="entry name" value="HATPase_c"/>
    <property type="match status" value="1"/>
</dbReference>
<keyword evidence="9" id="KW-0547">Nucleotide-binding</keyword>
<keyword evidence="9" id="KW-0067">ATP-binding</keyword>
<dbReference type="EMBL" id="JBHEZY010000010">
    <property type="protein sequence ID" value="MFC1433570.1"/>
    <property type="molecule type" value="Genomic_DNA"/>
</dbReference>
<evidence type="ECO:0000256" key="1">
    <source>
        <dbReference type="ARBA" id="ARBA00000085"/>
    </source>
</evidence>
<evidence type="ECO:0000313" key="9">
    <source>
        <dbReference type="EMBL" id="MFC1433570.1"/>
    </source>
</evidence>
<evidence type="ECO:0000256" key="3">
    <source>
        <dbReference type="ARBA" id="ARBA00022553"/>
    </source>
</evidence>
<gene>
    <name evidence="9" type="ORF">ACEZDB_23265</name>
</gene>
<dbReference type="Gene3D" id="3.30.565.10">
    <property type="entry name" value="Histidine kinase-like ATPase, C-terminal domain"/>
    <property type="match status" value="1"/>
</dbReference>
<evidence type="ECO:0000259" key="8">
    <source>
        <dbReference type="Pfam" id="PF02518"/>
    </source>
</evidence>
<feature type="region of interest" description="Disordered" evidence="6">
    <location>
        <begin position="373"/>
        <end position="394"/>
    </location>
</feature>
<comment type="catalytic activity">
    <reaction evidence="1">
        <text>ATP + protein L-histidine = ADP + protein N-phospho-L-histidine.</text>
        <dbReference type="EC" id="2.7.13.3"/>
    </reaction>
</comment>
<evidence type="ECO:0000256" key="4">
    <source>
        <dbReference type="ARBA" id="ARBA00022679"/>
    </source>
</evidence>
<reference evidence="9 10" key="1">
    <citation type="submission" date="2024-09" db="EMBL/GenBank/DDBJ databases">
        <authorList>
            <person name="Lee S.D."/>
        </authorList>
    </citation>
    <scope>NUCLEOTIDE SEQUENCE [LARGE SCALE GENOMIC DNA]</scope>
    <source>
        <strain evidence="9 10">N1-3</strain>
    </source>
</reference>
<evidence type="ECO:0000313" key="10">
    <source>
        <dbReference type="Proteomes" id="UP001592530"/>
    </source>
</evidence>
<feature type="region of interest" description="Disordered" evidence="6">
    <location>
        <begin position="456"/>
        <end position="551"/>
    </location>
</feature>
<organism evidence="9 10">
    <name type="scientific">Streptacidiphilus alkalitolerans</name>
    <dbReference type="NCBI Taxonomy" id="3342712"/>
    <lineage>
        <taxon>Bacteria</taxon>
        <taxon>Bacillati</taxon>
        <taxon>Actinomycetota</taxon>
        <taxon>Actinomycetes</taxon>
        <taxon>Kitasatosporales</taxon>
        <taxon>Streptomycetaceae</taxon>
        <taxon>Streptacidiphilus</taxon>
    </lineage>
</organism>
<sequence length="551" mass="58995">MRSRLLRISVAPAAVVALVGVGTVVYLLLAKPADASSGATPAVLGAAAAGSVLALFTAVLRARAADRRVEQRVEALRASSSRGESELWQLVEQLRQGEHPAAQEPEAPAGPSRDAFTVLGRDLDRYRRSATAAVVQASNFGPSDTPDQRVGVFVNLARRLQSLVHREIQLLDELEAQVEDPDLLKGLFSVDHLATRIRRHAENLAVLGGAVPRRQWSRPVTMYEVLRSAVAEVEHYSRVKLVLPAEGTLRGHAVADIVHLTAELVENATMFSAPNTQVLLRAQKVTAGVAIEVEDRGLGMSHEERRAMNSLLADPDRIDVGELLDDGRIGLFVVAALARRHGIAVQLQTNIYGGTQAVLVLPHELLGPVPEEQPARTAAPRGQTAQQLPPPVREPAPVPAIAAQAQAYAHAPSAPQYQAPAPVQAAVQAQLPAQAQNPLPVRTPETYPVYGHARTEPLARNPQPQQGIPDAPAPQGDHRPPLPRRAQQTHLAPQLRDLPTDRRAEPAAVAEADADYDPGLMAAFQRGVSRSEADAEAEATGGRPDADPRTS</sequence>
<dbReference type="EC" id="2.7.13.3" evidence="2"/>
<dbReference type="InterPro" id="IPR003594">
    <property type="entry name" value="HATPase_dom"/>
</dbReference>
<keyword evidence="7" id="KW-0472">Membrane</keyword>
<proteinExistence type="predicted"/>
<accession>A0ABV6X5N9</accession>
<dbReference type="InterPro" id="IPR050428">
    <property type="entry name" value="TCS_sensor_his_kinase"/>
</dbReference>
<feature type="transmembrane region" description="Helical" evidence="7">
    <location>
        <begin position="12"/>
        <end position="30"/>
    </location>
</feature>
<dbReference type="Proteomes" id="UP001592530">
    <property type="component" value="Unassembled WGS sequence"/>
</dbReference>
<keyword evidence="3" id="KW-0597">Phosphoprotein</keyword>